<dbReference type="EMBL" id="FQZB01000011">
    <property type="protein sequence ID" value="SHJ82166.1"/>
    <property type="molecule type" value="Genomic_DNA"/>
</dbReference>
<name>A0A1M6MFN5_9CLOT</name>
<protein>
    <recommendedName>
        <fullName evidence="3">Trypsin-like peptidase domain-containing protein</fullName>
    </recommendedName>
</protein>
<evidence type="ECO:0000313" key="1">
    <source>
        <dbReference type="EMBL" id="SHJ82166.1"/>
    </source>
</evidence>
<organism evidence="1 2">
    <name type="scientific">Clostridium cavendishii DSM 21758</name>
    <dbReference type="NCBI Taxonomy" id="1121302"/>
    <lineage>
        <taxon>Bacteria</taxon>
        <taxon>Bacillati</taxon>
        <taxon>Bacillota</taxon>
        <taxon>Clostridia</taxon>
        <taxon>Eubacteriales</taxon>
        <taxon>Clostridiaceae</taxon>
        <taxon>Clostridium</taxon>
    </lineage>
</organism>
<proteinExistence type="predicted"/>
<dbReference type="SUPFAM" id="SSF50494">
    <property type="entry name" value="Trypsin-like serine proteases"/>
    <property type="match status" value="1"/>
</dbReference>
<dbReference type="InterPro" id="IPR009003">
    <property type="entry name" value="Peptidase_S1_PA"/>
</dbReference>
<gene>
    <name evidence="1" type="ORF">SAMN02745163_02618</name>
</gene>
<dbReference type="Proteomes" id="UP000184310">
    <property type="component" value="Unassembled WGS sequence"/>
</dbReference>
<sequence>MNLKLNDINPLDRHEPMFMGIGFCGKSHTHDPGSIGCFLRTETGNESFGIHPGKYMLTCEHVFTHSNPNEEVYQPHPNVKESLCGIYTKGFNQSGQRSTDCGIVHLVFDRRYENSVLKGHNEPTKVNISSIGTPKVGDIVYKYGCSTEFTTGVIDSITASTDGFTNLIEVHGVGNPDGKPWMFGGDSGSVLILKDTNQIIGLNFRIQKGYLSNIGYALPIQSQLDAFNCNFTLI</sequence>
<dbReference type="AlphaFoldDB" id="A0A1M6MFN5"/>
<accession>A0A1M6MFN5</accession>
<keyword evidence="2" id="KW-1185">Reference proteome</keyword>
<reference evidence="1 2" key="1">
    <citation type="submission" date="2016-11" db="EMBL/GenBank/DDBJ databases">
        <authorList>
            <person name="Jaros S."/>
            <person name="Januszkiewicz K."/>
            <person name="Wedrychowicz H."/>
        </authorList>
    </citation>
    <scope>NUCLEOTIDE SEQUENCE [LARGE SCALE GENOMIC DNA]</scope>
    <source>
        <strain evidence="1 2">DSM 21758</strain>
    </source>
</reference>
<evidence type="ECO:0008006" key="3">
    <source>
        <dbReference type="Google" id="ProtNLM"/>
    </source>
</evidence>
<evidence type="ECO:0000313" key="2">
    <source>
        <dbReference type="Proteomes" id="UP000184310"/>
    </source>
</evidence>